<feature type="domain" description="NADP-dependent oxidoreductase" evidence="2">
    <location>
        <begin position="22"/>
        <end position="284"/>
    </location>
</feature>
<dbReference type="PRINTS" id="PR00069">
    <property type="entry name" value="ALDKETRDTASE"/>
</dbReference>
<gene>
    <name evidence="3" type="ORF">PY650_04820</name>
</gene>
<dbReference type="SUPFAM" id="SSF51430">
    <property type="entry name" value="NAD(P)-linked oxidoreductase"/>
    <property type="match status" value="1"/>
</dbReference>
<dbReference type="RefSeq" id="WP_285877911.1">
    <property type="nucleotide sequence ID" value="NZ_JARFYN010000004.1"/>
</dbReference>
<dbReference type="EMBL" id="JARFYN010000004">
    <property type="protein sequence ID" value="MDL2404991.1"/>
    <property type="molecule type" value="Genomic_DNA"/>
</dbReference>
<reference evidence="3" key="1">
    <citation type="submission" date="2023-06" db="EMBL/GenBank/DDBJ databases">
        <title>Phylogenetic Diversity of Rhizobium strains.</title>
        <authorList>
            <person name="Moura F.T."/>
            <person name="Helene L.C.F."/>
            <person name="Hungria M."/>
        </authorList>
    </citation>
    <scope>NUCLEOTIDE SEQUENCE</scope>
    <source>
        <strain evidence="3">CCGE524</strain>
    </source>
</reference>
<organism evidence="3 4">
    <name type="scientific">Rhizobium calliandrae</name>
    <dbReference type="NCBI Taxonomy" id="1312182"/>
    <lineage>
        <taxon>Bacteria</taxon>
        <taxon>Pseudomonadati</taxon>
        <taxon>Pseudomonadota</taxon>
        <taxon>Alphaproteobacteria</taxon>
        <taxon>Hyphomicrobiales</taxon>
        <taxon>Rhizobiaceae</taxon>
        <taxon>Rhizobium/Agrobacterium group</taxon>
        <taxon>Rhizobium</taxon>
    </lineage>
</organism>
<dbReference type="InterPro" id="IPR050791">
    <property type="entry name" value="Aldo-Keto_reductase"/>
</dbReference>
<comment type="caution">
    <text evidence="3">The sequence shown here is derived from an EMBL/GenBank/DDBJ whole genome shotgun (WGS) entry which is preliminary data.</text>
</comment>
<proteinExistence type="predicted"/>
<evidence type="ECO:0000313" key="3">
    <source>
        <dbReference type="EMBL" id="MDL2404991.1"/>
    </source>
</evidence>
<evidence type="ECO:0000313" key="4">
    <source>
        <dbReference type="Proteomes" id="UP001172630"/>
    </source>
</evidence>
<keyword evidence="4" id="KW-1185">Reference proteome</keyword>
<name>A0ABT7K8P6_9HYPH</name>
<accession>A0ABT7K8P6</accession>
<dbReference type="InterPro" id="IPR020471">
    <property type="entry name" value="AKR"/>
</dbReference>
<dbReference type="InterPro" id="IPR036812">
    <property type="entry name" value="NAD(P)_OxRdtase_dom_sf"/>
</dbReference>
<protein>
    <submittedName>
        <fullName evidence="3">Aldo/keto reductase</fullName>
    </submittedName>
</protein>
<evidence type="ECO:0000259" key="2">
    <source>
        <dbReference type="Pfam" id="PF00248"/>
    </source>
</evidence>
<dbReference type="PANTHER" id="PTHR43625">
    <property type="entry name" value="AFLATOXIN B1 ALDEHYDE REDUCTASE"/>
    <property type="match status" value="1"/>
</dbReference>
<dbReference type="CDD" id="cd19088">
    <property type="entry name" value="AKR_AKR13B1"/>
    <property type="match status" value="1"/>
</dbReference>
<dbReference type="Pfam" id="PF00248">
    <property type="entry name" value="Aldo_ket_red"/>
    <property type="match status" value="1"/>
</dbReference>
<dbReference type="InterPro" id="IPR023210">
    <property type="entry name" value="NADP_OxRdtase_dom"/>
</dbReference>
<dbReference type="Proteomes" id="UP001172630">
    <property type="component" value="Unassembled WGS sequence"/>
</dbReference>
<sequence length="294" mass="32000">MSDFNAAKSGQFKIGGDLTVNRLGFGAMRITGFGIWGEPEDHDEAVRTLKRLPGLGIDFIDTADSYGPDVSERLIKEALHPYDDKMVIATKAGLTRTGPNVWVPVGRPEYLIQQAHKSLRNLGVEQIDLWQLHRIDPKVPAAEQFDAVKSLLDAKIIRHAGLSEVSVADIEAASKRFKVATVQNRYNLVDRTSEDVLDYCAKHNIGFIPWFPLAAGDLAKEGSPLDTIAKKHGAAPSQIALAWVLKRSPVMLPIPGTGKVKHLEENTAAVNITLSDEEFSALDAEGKKAFAAAA</sequence>
<dbReference type="Gene3D" id="3.20.20.100">
    <property type="entry name" value="NADP-dependent oxidoreductase domain"/>
    <property type="match status" value="1"/>
</dbReference>
<keyword evidence="1" id="KW-0560">Oxidoreductase</keyword>
<evidence type="ECO:0000256" key="1">
    <source>
        <dbReference type="ARBA" id="ARBA00023002"/>
    </source>
</evidence>
<dbReference type="PANTHER" id="PTHR43625:SF40">
    <property type="entry name" value="ALDO-KETO REDUCTASE YAKC [NADP(+)]"/>
    <property type="match status" value="1"/>
</dbReference>